<dbReference type="EMBL" id="CP015163">
    <property type="protein sequence ID" value="AXB45392.1"/>
    <property type="molecule type" value="Genomic_DNA"/>
</dbReference>
<accession>A0A344LBG8</accession>
<keyword evidence="1" id="KW-0046">Antibiotic resistance</keyword>
<protein>
    <submittedName>
        <fullName evidence="2">Bleomycin resistance protein</fullName>
    </submittedName>
</protein>
<name>A0A344LBG8_9PSEU</name>
<keyword evidence="3" id="KW-1185">Reference proteome</keyword>
<proteinExistence type="predicted"/>
<evidence type="ECO:0000313" key="2">
    <source>
        <dbReference type="EMBL" id="AXB45392.1"/>
    </source>
</evidence>
<dbReference type="SUPFAM" id="SSF54593">
    <property type="entry name" value="Glyoxalase/Bleomycin resistance protein/Dihydroxybiphenyl dioxygenase"/>
    <property type="match status" value="1"/>
</dbReference>
<sequence>MEKTIPLLPCVSITETLDFYCSLGFEITYRQKAPNVYAVVAFDEIELHFYVLKGLVPQDNFSTCYVLTDRVDVLYERFTGGLRAALGKLPSRGLPRVNPLKNLRSGNRQFIVIDPSGNYVRIGQPFAEQTNGLAKGSPGGPKLGRALETATMFADSHDDPEAAVRVLDRALALDEEVPAALRFRALVLRADLAVRLGADDDARRLLSEVDGFGPVADGDVTDERQRVEDLRLQLTTQ</sequence>
<dbReference type="AlphaFoldDB" id="A0A344LBG8"/>
<gene>
    <name evidence="2" type="ORF">A4R43_25285</name>
</gene>
<dbReference type="OrthoDB" id="6624781at2"/>
<dbReference type="InterPro" id="IPR029068">
    <property type="entry name" value="Glyas_Bleomycin-R_OHBP_Dase"/>
</dbReference>
<dbReference type="InterPro" id="IPR000335">
    <property type="entry name" value="Bleomycin-R"/>
</dbReference>
<dbReference type="Proteomes" id="UP000250434">
    <property type="component" value="Chromosome"/>
</dbReference>
<dbReference type="KEGG" id="aab:A4R43_25285"/>
<reference evidence="2 3" key="1">
    <citation type="submission" date="2016-04" db="EMBL/GenBank/DDBJ databases">
        <title>Complete genome sequence and analysis of deep-sea sediment isolate, Amycolatopsis sp. WP1.</title>
        <authorList>
            <person name="Wang H."/>
            <person name="Chen S."/>
            <person name="Wu Q."/>
        </authorList>
    </citation>
    <scope>NUCLEOTIDE SEQUENCE [LARGE SCALE GENOMIC DNA]</scope>
    <source>
        <strain evidence="2 3">WP1</strain>
    </source>
</reference>
<evidence type="ECO:0000313" key="3">
    <source>
        <dbReference type="Proteomes" id="UP000250434"/>
    </source>
</evidence>
<organism evidence="2 3">
    <name type="scientific">Amycolatopsis albispora</name>
    <dbReference type="NCBI Taxonomy" id="1804986"/>
    <lineage>
        <taxon>Bacteria</taxon>
        <taxon>Bacillati</taxon>
        <taxon>Actinomycetota</taxon>
        <taxon>Actinomycetes</taxon>
        <taxon>Pseudonocardiales</taxon>
        <taxon>Pseudonocardiaceae</taxon>
        <taxon>Amycolatopsis</taxon>
    </lineage>
</organism>
<evidence type="ECO:0000256" key="1">
    <source>
        <dbReference type="ARBA" id="ARBA00023251"/>
    </source>
</evidence>
<dbReference type="CDD" id="cd08349">
    <property type="entry name" value="BLMA_like"/>
    <property type="match status" value="1"/>
</dbReference>
<dbReference type="RefSeq" id="WP_113694629.1">
    <property type="nucleotide sequence ID" value="NZ_CP015163.1"/>
</dbReference>
<dbReference type="GO" id="GO:0046677">
    <property type="term" value="P:response to antibiotic"/>
    <property type="evidence" value="ECO:0007669"/>
    <property type="project" value="UniProtKB-KW"/>
</dbReference>
<dbReference type="Gene3D" id="3.10.180.10">
    <property type="entry name" value="2,3-Dihydroxybiphenyl 1,2-Dioxygenase, domain 1"/>
    <property type="match status" value="1"/>
</dbReference>